<evidence type="ECO:0000313" key="4">
    <source>
        <dbReference type="Proteomes" id="UP000887023"/>
    </source>
</evidence>
<keyword evidence="1" id="KW-0808">Transferase</keyword>
<reference evidence="3" key="1">
    <citation type="submission" date="2021-07" db="EMBL/GenBank/DDBJ databases">
        <title>Candidatus Kaistella beijingensis sp. nov. isolated from a municipal wastewater treatment plant is involved in sludge foaming.</title>
        <authorList>
            <person name="Song Y."/>
            <person name="Liu S.-J."/>
        </authorList>
    </citation>
    <scope>NUCLEOTIDE SEQUENCE</scope>
    <source>
        <strain evidence="3">DSM 43998</strain>
    </source>
</reference>
<dbReference type="EMBL" id="CP079105">
    <property type="protein sequence ID" value="QXQ15824.1"/>
    <property type="molecule type" value="Genomic_DNA"/>
</dbReference>
<evidence type="ECO:0000313" key="3">
    <source>
        <dbReference type="EMBL" id="QXQ15824.1"/>
    </source>
</evidence>
<dbReference type="InterPro" id="IPR000542">
    <property type="entry name" value="Carn_acyl_trans"/>
</dbReference>
<protein>
    <submittedName>
        <fullName evidence="3">Choline/carnitine O-acyltransferase</fullName>
    </submittedName>
</protein>
<dbReference type="Pfam" id="PF00755">
    <property type="entry name" value="Carn_acyltransf"/>
    <property type="match status" value="1"/>
</dbReference>
<comment type="similarity">
    <text evidence="1">Belongs to the carnitine/choline acetyltransferase family.</text>
</comment>
<feature type="domain" description="Choline/carnitine acyltransferase" evidence="2">
    <location>
        <begin position="15"/>
        <end position="584"/>
    </location>
</feature>
<sequence>MSDRTFGNEDRLPRVPLPTLEQSCARVVEWCAPLLTAEQLADTEQAVSQFLAPDSPAHALQAALVEYDATPGVASWLDDFWQSRYLGRRDRIALNANFFFLFNDTGENQVDRAAGLIAGAVDYKLRVDAETMPPAVARGVPQSMEQQKFLFSETRIPGAVQDTVRMPYTEAEPGPSTARHIAVSYRRNLFTMDVVGPDGVPYSLTDLAAGLSEVIRLGAEANPADAAVGALTTKARAEWAAARDGLLPANKDAFDAVETALFFLALDDLEPVDEQQASDHLLHGDAGNRWFDKSVSLIVFADGRAGINSEHLGLDGTTILGFVDFLLEKTSAEHAADAGARDQGTPAVSPVRFELTDAQRADIGAAAADFAQYAADMAYLGMDVAGFDAPRVKAMKVSPDGFVQMAYQLAHKRAKGFNGATYESIATRQFQNGRTEAMRVVTPQVLEFVAAMDDPAADDDTRRTTLRAAIDAHVARAKQCQSGAAPEQHLWELQLLQRRLIEQGRGAGLDAPLALYTSPGWTIMRDDYLSTSSAPSVNIQFFGFGSTSEQCIGLAYALLPARWNLYLSTPKRVEAQMQMFAQQLPIAANELAALLEA</sequence>
<organism evidence="3 4">
    <name type="scientific">Skermania pinensis</name>
    <dbReference type="NCBI Taxonomy" id="39122"/>
    <lineage>
        <taxon>Bacteria</taxon>
        <taxon>Bacillati</taxon>
        <taxon>Actinomycetota</taxon>
        <taxon>Actinomycetes</taxon>
        <taxon>Mycobacteriales</taxon>
        <taxon>Gordoniaceae</taxon>
        <taxon>Skermania</taxon>
    </lineage>
</organism>
<proteinExistence type="inferred from homology"/>
<keyword evidence="1" id="KW-0012">Acyltransferase</keyword>
<dbReference type="PROSITE" id="PS00440">
    <property type="entry name" value="ACYLTRANSF_C_2"/>
    <property type="match status" value="1"/>
</dbReference>
<keyword evidence="4" id="KW-1185">Reference proteome</keyword>
<dbReference type="Proteomes" id="UP000887023">
    <property type="component" value="Chromosome"/>
</dbReference>
<dbReference type="PANTHER" id="PTHR22589">
    <property type="entry name" value="CARNITINE O-ACYLTRANSFERASE"/>
    <property type="match status" value="1"/>
</dbReference>
<evidence type="ECO:0000256" key="1">
    <source>
        <dbReference type="RuleBase" id="RU003801"/>
    </source>
</evidence>
<gene>
    <name evidence="3" type="ORF">KV203_09755</name>
</gene>
<name>A0ABX8SD57_9ACTN</name>
<dbReference type="InterPro" id="IPR039551">
    <property type="entry name" value="Cho/carn_acyl_trans"/>
</dbReference>
<accession>A0ABX8SD57</accession>
<evidence type="ECO:0000259" key="2">
    <source>
        <dbReference type="Pfam" id="PF00755"/>
    </source>
</evidence>